<reference evidence="1" key="1">
    <citation type="journal article" date="2020" name="mSystems">
        <title>Genome- and Community-Level Interaction Insights into Carbon Utilization and Element Cycling Functions of Hydrothermarchaeota in Hydrothermal Sediment.</title>
        <authorList>
            <person name="Zhou Z."/>
            <person name="Liu Y."/>
            <person name="Xu W."/>
            <person name="Pan J."/>
            <person name="Luo Z.H."/>
            <person name="Li M."/>
        </authorList>
    </citation>
    <scope>NUCLEOTIDE SEQUENCE [LARGE SCALE GENOMIC DNA]</scope>
    <source>
        <strain evidence="1">HyVt-460</strain>
    </source>
</reference>
<name>A0A7V5RP04_CALAY</name>
<dbReference type="AlphaFoldDB" id="A0A7V5RP04"/>
<organism evidence="1">
    <name type="scientific">Caldithrix abyssi</name>
    <dbReference type="NCBI Taxonomy" id="187145"/>
    <lineage>
        <taxon>Bacteria</taxon>
        <taxon>Pseudomonadati</taxon>
        <taxon>Calditrichota</taxon>
        <taxon>Calditrichia</taxon>
        <taxon>Calditrichales</taxon>
        <taxon>Calditrichaceae</taxon>
        <taxon>Caldithrix</taxon>
    </lineage>
</organism>
<accession>A0A7V5RP04</accession>
<sequence>MRKTFQSRGNIELLSQRIVAVYGSREAPSVLEGDVALAARNMAMEEMTVAGGWQSRLEKCFLSSFVRVGRGYLISYAARKLEDRALSPAMNRMLDEKRLLQVAPDVATIRPTVKTVARRDALLLEQCHVVLFLYLAPGGQLAMLFEYLLAKGFPVYVLDHAFNRTWLKQGGLPFHADDTATLL</sequence>
<proteinExistence type="predicted"/>
<dbReference type="Gene3D" id="3.40.50.450">
    <property type="match status" value="1"/>
</dbReference>
<dbReference type="EMBL" id="DRLI01000123">
    <property type="protein sequence ID" value="HHM01996.1"/>
    <property type="molecule type" value="Genomic_DNA"/>
</dbReference>
<dbReference type="Proteomes" id="UP000885771">
    <property type="component" value="Unassembled WGS sequence"/>
</dbReference>
<comment type="caution">
    <text evidence="1">The sequence shown here is derived from an EMBL/GenBank/DDBJ whole genome shotgun (WGS) entry which is preliminary data.</text>
</comment>
<gene>
    <name evidence="1" type="ORF">ENJ15_03220</name>
</gene>
<evidence type="ECO:0000313" key="1">
    <source>
        <dbReference type="EMBL" id="HHM01996.1"/>
    </source>
</evidence>
<protein>
    <submittedName>
        <fullName evidence="1">Uncharacterized protein</fullName>
    </submittedName>
</protein>